<sequence>MMTSLNYSALILAGGQGQRMGGQDKGWVRWRGTPLIEHALDRVRQQTVAPAEVLISANRSIDQYALTGARVVRDVRPGFAGPLAGIEAGLLNAKYEWVLVTTCDMPLIPLNLLEKLWSGLDGRQIAVGAVDKKLSPLTILVSRFLVKSVSAYLDSGQAAVKPWLGSMDMAVVEFEEPESFVNINTLKETNDNSTEQ</sequence>
<evidence type="ECO:0000256" key="7">
    <source>
        <dbReference type="ARBA" id="ARBA00023150"/>
    </source>
</evidence>
<feature type="domain" description="MobA-like NTP transferase" evidence="9">
    <location>
        <begin position="9"/>
        <end position="156"/>
    </location>
</feature>
<keyword evidence="4 8" id="KW-0547">Nucleotide-binding</keyword>
<keyword evidence="2 8" id="KW-0808">Transferase</keyword>
<accession>A0ABY4AL32</accession>
<dbReference type="PANTHER" id="PTHR19136">
    <property type="entry name" value="MOLYBDENUM COFACTOR GUANYLYLTRANSFERASE"/>
    <property type="match status" value="1"/>
</dbReference>
<dbReference type="EC" id="2.7.7.77" evidence="8"/>
<dbReference type="EMBL" id="CP063982">
    <property type="protein sequence ID" value="UOD50982.1"/>
    <property type="molecule type" value="Genomic_DNA"/>
</dbReference>
<dbReference type="SUPFAM" id="SSF53448">
    <property type="entry name" value="Nucleotide-diphospho-sugar transferases"/>
    <property type="match status" value="1"/>
</dbReference>
<evidence type="ECO:0000313" key="11">
    <source>
        <dbReference type="Proteomes" id="UP000831607"/>
    </source>
</evidence>
<dbReference type="HAMAP" id="MF_00316">
    <property type="entry name" value="MobA"/>
    <property type="match status" value="1"/>
</dbReference>
<evidence type="ECO:0000256" key="5">
    <source>
        <dbReference type="ARBA" id="ARBA00022842"/>
    </source>
</evidence>
<dbReference type="PANTHER" id="PTHR19136:SF81">
    <property type="entry name" value="MOLYBDENUM COFACTOR GUANYLYLTRANSFERASE"/>
    <property type="match status" value="1"/>
</dbReference>
<comment type="subcellular location">
    <subcellularLocation>
        <location evidence="8">Cytoplasm</location>
    </subcellularLocation>
</comment>
<keyword evidence="6 8" id="KW-0342">GTP-binding</keyword>
<comment type="caution">
    <text evidence="8">Lacks conserved residue(s) required for the propagation of feature annotation.</text>
</comment>
<comment type="domain">
    <text evidence="8">The N-terminal domain determines nucleotide recognition and specific binding, while the C-terminal domain determines the specific binding to the target protein.</text>
</comment>
<dbReference type="InterPro" id="IPR029044">
    <property type="entry name" value="Nucleotide-diphossugar_trans"/>
</dbReference>
<keyword evidence="11" id="KW-1185">Reference proteome</keyword>
<dbReference type="RefSeq" id="WP_243479406.1">
    <property type="nucleotide sequence ID" value="NZ_CP063982.1"/>
</dbReference>
<keyword evidence="7 8" id="KW-0501">Molybdenum cofactor biosynthesis</keyword>
<evidence type="ECO:0000256" key="6">
    <source>
        <dbReference type="ARBA" id="ARBA00023134"/>
    </source>
</evidence>
<comment type="catalytic activity">
    <reaction evidence="8">
        <text>Mo-molybdopterin + GTP + H(+) = Mo-molybdopterin guanine dinucleotide + diphosphate</text>
        <dbReference type="Rhea" id="RHEA:34243"/>
        <dbReference type="ChEBI" id="CHEBI:15378"/>
        <dbReference type="ChEBI" id="CHEBI:33019"/>
        <dbReference type="ChEBI" id="CHEBI:37565"/>
        <dbReference type="ChEBI" id="CHEBI:71302"/>
        <dbReference type="ChEBI" id="CHEBI:71310"/>
        <dbReference type="EC" id="2.7.7.77"/>
    </reaction>
</comment>
<comment type="similarity">
    <text evidence="8">Belongs to the MobA family.</text>
</comment>
<evidence type="ECO:0000256" key="1">
    <source>
        <dbReference type="ARBA" id="ARBA00022490"/>
    </source>
</evidence>
<keyword evidence="3 8" id="KW-0479">Metal-binding</keyword>
<evidence type="ECO:0000256" key="8">
    <source>
        <dbReference type="HAMAP-Rule" id="MF_00316"/>
    </source>
</evidence>
<evidence type="ECO:0000259" key="9">
    <source>
        <dbReference type="Pfam" id="PF12804"/>
    </source>
</evidence>
<protein>
    <recommendedName>
        <fullName evidence="8">Molybdenum cofactor guanylyltransferase</fullName>
        <shortName evidence="8">MoCo guanylyltransferase</shortName>
        <ecNumber evidence="8">2.7.7.77</ecNumber>
    </recommendedName>
    <alternativeName>
        <fullName evidence="8">GTP:molybdopterin guanylyltransferase</fullName>
    </alternativeName>
    <alternativeName>
        <fullName evidence="8">Mo-MPT guanylyltransferase</fullName>
    </alternativeName>
    <alternativeName>
        <fullName evidence="8">Molybdopterin guanylyltransferase</fullName>
    </alternativeName>
    <alternativeName>
        <fullName evidence="8">Molybdopterin-guanine dinucleotide synthase</fullName>
        <shortName evidence="8">MGD synthase</shortName>
    </alternativeName>
</protein>
<name>A0ABY4AL32_9BURK</name>
<comment type="function">
    <text evidence="8">Transfers a GMP moiety from GTP to Mo-molybdopterin (Mo-MPT) cofactor (Moco or molybdenum cofactor) to form Mo-molybdopterin guanine dinucleotide (Mo-MGD) cofactor.</text>
</comment>
<keyword evidence="1 8" id="KW-0963">Cytoplasm</keyword>
<feature type="binding site" evidence="8">
    <location>
        <begin position="12"/>
        <end position="14"/>
    </location>
    <ligand>
        <name>GTP</name>
        <dbReference type="ChEBI" id="CHEBI:37565"/>
    </ligand>
</feature>
<evidence type="ECO:0000256" key="4">
    <source>
        <dbReference type="ARBA" id="ARBA00022741"/>
    </source>
</evidence>
<gene>
    <name evidence="8 10" type="primary">mobA</name>
    <name evidence="10" type="ORF">DHf2319_03465</name>
</gene>
<dbReference type="CDD" id="cd02503">
    <property type="entry name" value="MobA"/>
    <property type="match status" value="1"/>
</dbReference>
<dbReference type="NCBIfam" id="TIGR02665">
    <property type="entry name" value="molyb_mobA"/>
    <property type="match status" value="1"/>
</dbReference>
<organism evidence="10 11">
    <name type="scientific">Orrella daihaiensis</name>
    <dbReference type="NCBI Taxonomy" id="2782176"/>
    <lineage>
        <taxon>Bacteria</taxon>
        <taxon>Pseudomonadati</taxon>
        <taxon>Pseudomonadota</taxon>
        <taxon>Betaproteobacteria</taxon>
        <taxon>Burkholderiales</taxon>
        <taxon>Alcaligenaceae</taxon>
        <taxon>Orrella</taxon>
    </lineage>
</organism>
<feature type="binding site" evidence="8">
    <location>
        <position position="104"/>
    </location>
    <ligand>
        <name>GTP</name>
        <dbReference type="ChEBI" id="CHEBI:37565"/>
    </ligand>
</feature>
<keyword evidence="10" id="KW-0548">Nucleotidyltransferase</keyword>
<dbReference type="InterPro" id="IPR013482">
    <property type="entry name" value="Molybde_CF_guanTrfase"/>
</dbReference>
<dbReference type="Pfam" id="PF12804">
    <property type="entry name" value="NTP_transf_3"/>
    <property type="match status" value="1"/>
</dbReference>
<comment type="cofactor">
    <cofactor evidence="8">
        <name>Mg(2+)</name>
        <dbReference type="ChEBI" id="CHEBI:18420"/>
    </cofactor>
</comment>
<dbReference type="GO" id="GO:0061603">
    <property type="term" value="F:molybdenum cofactor guanylyltransferase activity"/>
    <property type="evidence" value="ECO:0007669"/>
    <property type="project" value="UniProtKB-EC"/>
</dbReference>
<evidence type="ECO:0000256" key="3">
    <source>
        <dbReference type="ARBA" id="ARBA00022723"/>
    </source>
</evidence>
<dbReference type="Gene3D" id="3.90.550.10">
    <property type="entry name" value="Spore Coat Polysaccharide Biosynthesis Protein SpsA, Chain A"/>
    <property type="match status" value="1"/>
</dbReference>
<comment type="subunit">
    <text evidence="8">Monomer.</text>
</comment>
<proteinExistence type="inferred from homology"/>
<keyword evidence="5 8" id="KW-0460">Magnesium</keyword>
<feature type="binding site" evidence="8">
    <location>
        <position position="74"/>
    </location>
    <ligand>
        <name>GTP</name>
        <dbReference type="ChEBI" id="CHEBI:37565"/>
    </ligand>
</feature>
<feature type="binding site" evidence="8">
    <location>
        <position position="104"/>
    </location>
    <ligand>
        <name>Mg(2+)</name>
        <dbReference type="ChEBI" id="CHEBI:18420"/>
    </ligand>
</feature>
<evidence type="ECO:0000256" key="2">
    <source>
        <dbReference type="ARBA" id="ARBA00022679"/>
    </source>
</evidence>
<dbReference type="Proteomes" id="UP000831607">
    <property type="component" value="Chromosome"/>
</dbReference>
<feature type="binding site" evidence="8">
    <location>
        <position position="25"/>
    </location>
    <ligand>
        <name>GTP</name>
        <dbReference type="ChEBI" id="CHEBI:37565"/>
    </ligand>
</feature>
<evidence type="ECO:0000313" key="10">
    <source>
        <dbReference type="EMBL" id="UOD50982.1"/>
    </source>
</evidence>
<reference evidence="10 11" key="1">
    <citation type="submission" date="2020-11" db="EMBL/GenBank/DDBJ databases">
        <title>Algicoccus daihaiensis sp.nov., isolated from Daihai Lake in Inner Mongolia.</title>
        <authorList>
            <person name="Kai J."/>
        </authorList>
    </citation>
    <scope>NUCLEOTIDE SEQUENCE [LARGE SCALE GENOMIC DNA]</scope>
    <source>
        <strain evidence="11">f23</strain>
    </source>
</reference>
<dbReference type="InterPro" id="IPR025877">
    <property type="entry name" value="MobA-like_NTP_Trfase"/>
</dbReference>